<evidence type="ECO:0000313" key="2">
    <source>
        <dbReference type="EMBL" id="EFD04633.1"/>
    </source>
</evidence>
<dbReference type="OrthoDB" id="1755946at2"/>
<gene>
    <name evidence="2" type="ORF">HMPREF0631_1182</name>
</gene>
<reference evidence="2 3" key="1">
    <citation type="submission" date="2010-01" db="EMBL/GenBank/DDBJ databases">
        <authorList>
            <person name="Dodson R."/>
            <person name="Madupu R."/>
            <person name="Durkin A.S."/>
            <person name="Torralba M."/>
            <person name="Methe B."/>
            <person name="Sutton G.G."/>
            <person name="Strausberg R.L."/>
            <person name="Nelson K.E."/>
        </authorList>
    </citation>
    <scope>NUCLEOTIDE SEQUENCE [LARGE SCALE GENOMIC DNA]</scope>
    <source>
        <strain evidence="2 3">653-L</strain>
    </source>
</reference>
<protein>
    <submittedName>
        <fullName evidence="2">Putative N-acetylmuramoyl-L-alanine amidase CwlB</fullName>
    </submittedName>
</protein>
<feature type="region of interest" description="Disordered" evidence="1">
    <location>
        <begin position="310"/>
        <end position="351"/>
    </location>
</feature>
<feature type="compositionally biased region" description="Basic and acidic residues" evidence="1">
    <location>
        <begin position="336"/>
        <end position="351"/>
    </location>
</feature>
<dbReference type="EMBL" id="ADJN01000058">
    <property type="protein sequence ID" value="EFD04633.1"/>
    <property type="molecule type" value="Genomic_DNA"/>
</dbReference>
<dbReference type="Proteomes" id="UP000004206">
    <property type="component" value="Unassembled WGS sequence"/>
</dbReference>
<dbReference type="PANTHER" id="PTHR30032:SF8">
    <property type="entry name" value="GERMINATION-SPECIFIC N-ACETYLMURAMOYL-L-ALANINE AMIDASE"/>
    <property type="match status" value="1"/>
</dbReference>
<evidence type="ECO:0000313" key="3">
    <source>
        <dbReference type="Proteomes" id="UP000004206"/>
    </source>
</evidence>
<dbReference type="Pfam" id="PF04122">
    <property type="entry name" value="CW_binding_2"/>
    <property type="match status" value="3"/>
</dbReference>
<dbReference type="Gene3D" id="3.40.50.12090">
    <property type="match status" value="3"/>
</dbReference>
<dbReference type="AlphaFoldDB" id="D3MT76"/>
<dbReference type="PANTHER" id="PTHR30032">
    <property type="entry name" value="N-ACETYLMURAMOYL-L-ALANINE AMIDASE-RELATED"/>
    <property type="match status" value="1"/>
</dbReference>
<name>D3MT76_9FIRM</name>
<evidence type="ECO:0000256" key="1">
    <source>
        <dbReference type="SAM" id="MobiDB-lite"/>
    </source>
</evidence>
<dbReference type="GeneID" id="79843642"/>
<feature type="compositionally biased region" description="Basic and acidic residues" evidence="1">
    <location>
        <begin position="315"/>
        <end position="324"/>
    </location>
</feature>
<keyword evidence="3" id="KW-1185">Reference proteome</keyword>
<organism evidence="2 3">
    <name type="scientific">Peptostreptococcus anaerobius 653-L</name>
    <dbReference type="NCBI Taxonomy" id="596329"/>
    <lineage>
        <taxon>Bacteria</taxon>
        <taxon>Bacillati</taxon>
        <taxon>Bacillota</taxon>
        <taxon>Clostridia</taxon>
        <taxon>Peptostreptococcales</taxon>
        <taxon>Peptostreptococcaceae</taxon>
        <taxon>Peptostreptococcus</taxon>
    </lineage>
</organism>
<dbReference type="InterPro" id="IPR007253">
    <property type="entry name" value="Cell_wall-bd_2"/>
</dbReference>
<dbReference type="RefSeq" id="WP_002844131.1">
    <property type="nucleotide sequence ID" value="NZ_ADJN01000058.1"/>
</dbReference>
<dbReference type="InterPro" id="IPR051922">
    <property type="entry name" value="Bact_Sporulation_Assoc"/>
</dbReference>
<comment type="caution">
    <text evidence="2">The sequence shown here is derived from an EMBL/GenBank/DDBJ whole genome shotgun (WGS) entry which is preliminary data.</text>
</comment>
<proteinExistence type="predicted"/>
<dbReference type="eggNOG" id="COG2247">
    <property type="taxonomic scope" value="Bacteria"/>
</dbReference>
<sequence length="665" mass="71835">MKTKKMTSVILAGAMIAGIAGQGISLADNAKDSKISVERIGGENRYETALKVANYLKTTKSLKEIEAFVVNGKNFPDALAVGPVAAANNKAIVLTDGRTDLNSRLKSMGVNKATIVGGVNSVSSEIEKNLSKDMPVDRIAGANRYDTAKMVVEKAGIKTVGVATGRDFPDALVSGALLGAKGQGLILVDGRKSESIPQGLSASYTFGGTNSVKDTYGKRLAGKGRYDTSVEVAKELGTSDTVVLASGKVFADALTAAPMAKAMNSPIILTNGNDLTKEGQDLIKKAKKVVIVGGESTITKALAKKVANKFETNTEESKKPEPKKPYTSNKTNGSKTPEKPKKPDEKKKTLESVKIVAQDKAKIGDTIDVKTELGKKTNLEDKDVSVDIVMTKTSEDTLLKEGKLTVGLDEIGPVKIVATAKYKDENKADKEIRAEKSIEIDNAVMLSIIPMGINGENLEKASDKKLAGRDILTSSGKKVNDIEGIKEVLSQYEAEHDSYTFKEWQLDKGQKIEKAALLEKMIDKNTLVKGEDKYSMVIRPVYEKKVPITHSKPILDKLTLDNACGIAISSNNDDSTGWFKEFSSGKATIVYNGQVISKKLDKKIFMPRSDQELSYAYEDGGLKRIFIYGLKLDDTVKISIPSYPDVTLKAVKGNPFDPYTLREAK</sequence>
<accession>D3MT76</accession>